<keyword evidence="2" id="KW-0472">Membrane</keyword>
<sequence>MINWDYLGCFIILGAAFITDIKTMKIPNMITVSGIVTGLAWHLLTEGWAGGLFALKGAAAGFGLMLVLYWFGAVGGGDVKLFGGIGAWMGTYLTLSILMYSIFAAGLIGVGVLIWRREVFSRLRGVLRQVMGAFILRSWNPVRAGTNNQLQIPFMLAVLPGAILAVFYLS</sequence>
<protein>
    <recommendedName>
        <fullName evidence="3">Prepilin type IV endopeptidase peptidase domain-containing protein</fullName>
    </recommendedName>
</protein>
<feature type="domain" description="Prepilin type IV endopeptidase peptidase" evidence="3">
    <location>
        <begin position="9"/>
        <end position="110"/>
    </location>
</feature>
<feature type="transmembrane region" description="Helical" evidence="2">
    <location>
        <begin position="26"/>
        <end position="44"/>
    </location>
</feature>
<dbReference type="RefSeq" id="WP_247681746.1">
    <property type="nucleotide sequence ID" value="NZ_BOSL01000014.1"/>
</dbReference>
<dbReference type="InterPro" id="IPR050882">
    <property type="entry name" value="Prepilin_peptidase/N-MTase"/>
</dbReference>
<keyword evidence="2" id="KW-0812">Transmembrane</keyword>
<evidence type="ECO:0000313" key="4">
    <source>
        <dbReference type="EMBL" id="GIP54820.1"/>
    </source>
</evidence>
<gene>
    <name evidence="4" type="ORF">J42TS3_38550</name>
</gene>
<evidence type="ECO:0000259" key="3">
    <source>
        <dbReference type="Pfam" id="PF01478"/>
    </source>
</evidence>
<dbReference type="InterPro" id="IPR000045">
    <property type="entry name" value="Prepilin_IV_endopep_pep"/>
</dbReference>
<evidence type="ECO:0000256" key="1">
    <source>
        <dbReference type="ARBA" id="ARBA00005801"/>
    </source>
</evidence>
<keyword evidence="5" id="KW-1185">Reference proteome</keyword>
<organism evidence="4 5">
    <name type="scientific">Paenibacillus vini</name>
    <dbReference type="NCBI Taxonomy" id="1476024"/>
    <lineage>
        <taxon>Bacteria</taxon>
        <taxon>Bacillati</taxon>
        <taxon>Bacillota</taxon>
        <taxon>Bacilli</taxon>
        <taxon>Bacillales</taxon>
        <taxon>Paenibacillaceae</taxon>
        <taxon>Paenibacillus</taxon>
    </lineage>
</organism>
<dbReference type="EMBL" id="BOSL01000014">
    <property type="protein sequence ID" value="GIP54820.1"/>
    <property type="molecule type" value="Genomic_DNA"/>
</dbReference>
<dbReference type="Pfam" id="PF01478">
    <property type="entry name" value="Peptidase_A24"/>
    <property type="match status" value="1"/>
</dbReference>
<dbReference type="Gene3D" id="1.20.120.1220">
    <property type="match status" value="1"/>
</dbReference>
<proteinExistence type="inferred from homology"/>
<name>A0ABQ4MHC2_9BACL</name>
<keyword evidence="2" id="KW-1133">Transmembrane helix</keyword>
<feature type="transmembrane region" description="Helical" evidence="2">
    <location>
        <begin position="51"/>
        <end position="72"/>
    </location>
</feature>
<comment type="caution">
    <text evidence="4">The sequence shown here is derived from an EMBL/GenBank/DDBJ whole genome shotgun (WGS) entry which is preliminary data.</text>
</comment>
<evidence type="ECO:0000256" key="2">
    <source>
        <dbReference type="SAM" id="Phobius"/>
    </source>
</evidence>
<dbReference type="Proteomes" id="UP000679992">
    <property type="component" value="Unassembled WGS sequence"/>
</dbReference>
<feature type="transmembrane region" description="Helical" evidence="2">
    <location>
        <begin position="152"/>
        <end position="169"/>
    </location>
</feature>
<dbReference type="PANTHER" id="PTHR30487">
    <property type="entry name" value="TYPE 4 PREPILIN-LIKE PROTEINS LEADER PEPTIDE-PROCESSING ENZYME"/>
    <property type="match status" value="1"/>
</dbReference>
<reference evidence="4 5" key="1">
    <citation type="submission" date="2021-03" db="EMBL/GenBank/DDBJ databases">
        <title>Antimicrobial resistance genes in bacteria isolated from Japanese honey, and their potential for conferring macrolide and lincosamide resistance in the American foulbrood pathogen Paenibacillus larvae.</title>
        <authorList>
            <person name="Okamoto M."/>
            <person name="Kumagai M."/>
            <person name="Kanamori H."/>
            <person name="Takamatsu D."/>
        </authorList>
    </citation>
    <scope>NUCLEOTIDE SEQUENCE [LARGE SCALE GENOMIC DNA]</scope>
    <source>
        <strain evidence="4 5">J42TS3</strain>
    </source>
</reference>
<dbReference type="PANTHER" id="PTHR30487:SF0">
    <property type="entry name" value="PREPILIN LEADER PEPTIDASE_N-METHYLTRANSFERASE-RELATED"/>
    <property type="match status" value="1"/>
</dbReference>
<evidence type="ECO:0000313" key="5">
    <source>
        <dbReference type="Proteomes" id="UP000679992"/>
    </source>
</evidence>
<comment type="similarity">
    <text evidence="1">Belongs to the peptidase A24 family.</text>
</comment>
<feature type="transmembrane region" description="Helical" evidence="2">
    <location>
        <begin position="92"/>
        <end position="115"/>
    </location>
</feature>
<accession>A0ABQ4MHC2</accession>